<evidence type="ECO:0000313" key="6">
    <source>
        <dbReference type="Proteomes" id="UP001346149"/>
    </source>
</evidence>
<comment type="caution">
    <text evidence="5">The sequence shown here is derived from an EMBL/GenBank/DDBJ whole genome shotgun (WGS) entry which is preliminary data.</text>
</comment>
<dbReference type="GO" id="GO:0005829">
    <property type="term" value="C:cytosol"/>
    <property type="evidence" value="ECO:0007669"/>
    <property type="project" value="TreeGrafter"/>
</dbReference>
<dbReference type="InterPro" id="IPR036523">
    <property type="entry name" value="SurE-like_sf"/>
</dbReference>
<evidence type="ECO:0000256" key="1">
    <source>
        <dbReference type="ARBA" id="ARBA00011062"/>
    </source>
</evidence>
<gene>
    <name evidence="5" type="ORF">SAY86_027747</name>
</gene>
<dbReference type="GO" id="GO:0008252">
    <property type="term" value="F:nucleotidase activity"/>
    <property type="evidence" value="ECO:0007669"/>
    <property type="project" value="InterPro"/>
</dbReference>
<dbReference type="EMBL" id="JAXQNO010000021">
    <property type="protein sequence ID" value="KAK4769597.1"/>
    <property type="molecule type" value="Genomic_DNA"/>
</dbReference>
<feature type="domain" description="Survival protein SurE-like phosphatase/nucleotidase" evidence="4">
    <location>
        <begin position="107"/>
        <end position="297"/>
    </location>
</feature>
<evidence type="ECO:0000313" key="5">
    <source>
        <dbReference type="EMBL" id="KAK4769597.1"/>
    </source>
</evidence>
<dbReference type="Proteomes" id="UP001346149">
    <property type="component" value="Unassembled WGS sequence"/>
</dbReference>
<dbReference type="PANTHER" id="PTHR30457">
    <property type="entry name" value="5'-NUCLEOTIDASE SURE"/>
    <property type="match status" value="1"/>
</dbReference>
<keyword evidence="2" id="KW-0479">Metal-binding</keyword>
<evidence type="ECO:0000256" key="2">
    <source>
        <dbReference type="ARBA" id="ARBA00022723"/>
    </source>
</evidence>
<dbReference type="Pfam" id="PF01975">
    <property type="entry name" value="SurE"/>
    <property type="match status" value="1"/>
</dbReference>
<dbReference type="InterPro" id="IPR030048">
    <property type="entry name" value="SurE"/>
</dbReference>
<comment type="similarity">
    <text evidence="1">Belongs to the SurE nucleotidase family.</text>
</comment>
<proteinExistence type="inferred from homology"/>
<dbReference type="PANTHER" id="PTHR30457:SF0">
    <property type="entry name" value="PHOSPHATASE, PUTATIVE (AFU_ORTHOLOGUE AFUA_4G01070)-RELATED"/>
    <property type="match status" value="1"/>
</dbReference>
<evidence type="ECO:0000256" key="3">
    <source>
        <dbReference type="ARBA" id="ARBA00022801"/>
    </source>
</evidence>
<dbReference type="Gene3D" id="3.40.1210.10">
    <property type="entry name" value="Survival protein SurE-like phosphatase/nucleotidase"/>
    <property type="match status" value="1"/>
</dbReference>
<keyword evidence="3" id="KW-0378">Hydrolase</keyword>
<dbReference type="SUPFAM" id="SSF64167">
    <property type="entry name" value="SurE-like"/>
    <property type="match status" value="1"/>
</dbReference>
<reference evidence="5 6" key="1">
    <citation type="journal article" date="2023" name="Hortic Res">
        <title>Pangenome of water caltrop reveals structural variations and asymmetric subgenome divergence after allopolyploidization.</title>
        <authorList>
            <person name="Zhang X."/>
            <person name="Chen Y."/>
            <person name="Wang L."/>
            <person name="Yuan Y."/>
            <person name="Fang M."/>
            <person name="Shi L."/>
            <person name="Lu R."/>
            <person name="Comes H.P."/>
            <person name="Ma Y."/>
            <person name="Chen Y."/>
            <person name="Huang G."/>
            <person name="Zhou Y."/>
            <person name="Zheng Z."/>
            <person name="Qiu Y."/>
        </authorList>
    </citation>
    <scope>NUCLEOTIDE SEQUENCE [LARGE SCALE GENOMIC DNA]</scope>
    <source>
        <strain evidence="5">F231</strain>
    </source>
</reference>
<name>A0AAN7KV36_TRANT</name>
<organism evidence="5 6">
    <name type="scientific">Trapa natans</name>
    <name type="common">Water chestnut</name>
    <dbReference type="NCBI Taxonomy" id="22666"/>
    <lineage>
        <taxon>Eukaryota</taxon>
        <taxon>Viridiplantae</taxon>
        <taxon>Streptophyta</taxon>
        <taxon>Embryophyta</taxon>
        <taxon>Tracheophyta</taxon>
        <taxon>Spermatophyta</taxon>
        <taxon>Magnoliopsida</taxon>
        <taxon>eudicotyledons</taxon>
        <taxon>Gunneridae</taxon>
        <taxon>Pentapetalae</taxon>
        <taxon>rosids</taxon>
        <taxon>malvids</taxon>
        <taxon>Myrtales</taxon>
        <taxon>Lythraceae</taxon>
        <taxon>Trapa</taxon>
    </lineage>
</organism>
<dbReference type="HAMAP" id="MF_00060">
    <property type="entry name" value="SurE"/>
    <property type="match status" value="1"/>
</dbReference>
<sequence length="402" mass="43776">MSAWIGSTVTRIHRFQFGENREKEKKRKSGRQPSGSRTLLLLLLFHPWATLLSSARVTSVTLISIPTDLRAPPPSVCKRLNFPFTRSFSLSSRKLQMGENTVPRPTILITNDDGIDAPGLQALVRVLVSTDRYSVLVCAPDSEKSAVSHSITWRHPVAVSRVDIDGATAYAVSGTPADCTSLGISRALFPSIPDLVVSGINKGSNCGYHTVYSGTVAGAREAFFNGVPSISMSYDWVGGKSNSEDYVLAAEACLPLICGLVAVIKNNCYPTGCFLNIDLPTDIVNHKGYKLTKQGKSIFLMGWRKVSSETEGGNIQSNMSMDLDASLSSENIELTTKQGHTLFKRQITKSVINDEDIDLLSLQEGYITVTPLCGQSPAAVELQDFFKDWLLNVSEKSYSSAL</sequence>
<protein>
    <recommendedName>
        <fullName evidence="4">Survival protein SurE-like phosphatase/nucleotidase domain-containing protein</fullName>
    </recommendedName>
</protein>
<dbReference type="GO" id="GO:0046872">
    <property type="term" value="F:metal ion binding"/>
    <property type="evidence" value="ECO:0007669"/>
    <property type="project" value="UniProtKB-KW"/>
</dbReference>
<dbReference type="InterPro" id="IPR002828">
    <property type="entry name" value="SurE-like_Pase/nucleotidase"/>
</dbReference>
<dbReference type="NCBIfam" id="TIGR00087">
    <property type="entry name" value="surE"/>
    <property type="match status" value="1"/>
</dbReference>
<evidence type="ECO:0000259" key="4">
    <source>
        <dbReference type="Pfam" id="PF01975"/>
    </source>
</evidence>
<keyword evidence="6" id="KW-1185">Reference proteome</keyword>
<accession>A0AAN7KV36</accession>
<dbReference type="AlphaFoldDB" id="A0AAN7KV36"/>